<dbReference type="Gene3D" id="2.40.10.220">
    <property type="entry name" value="predicted glycosyltransferase like domains"/>
    <property type="match status" value="1"/>
</dbReference>
<dbReference type="Pfam" id="PF07238">
    <property type="entry name" value="PilZ"/>
    <property type="match status" value="1"/>
</dbReference>
<dbReference type="GO" id="GO:0035438">
    <property type="term" value="F:cyclic-di-GMP binding"/>
    <property type="evidence" value="ECO:0007669"/>
    <property type="project" value="InterPro"/>
</dbReference>
<feature type="domain" description="PilZ" evidence="1">
    <location>
        <begin position="3"/>
        <end position="108"/>
    </location>
</feature>
<evidence type="ECO:0000259" key="1">
    <source>
        <dbReference type="Pfam" id="PF07238"/>
    </source>
</evidence>
<reference evidence="2" key="1">
    <citation type="journal article" date="2020" name="mSystems">
        <title>Genome- and Community-Level Interaction Insights into Carbon Utilization and Element Cycling Functions of Hydrothermarchaeota in Hydrothermal Sediment.</title>
        <authorList>
            <person name="Zhou Z."/>
            <person name="Liu Y."/>
            <person name="Xu W."/>
            <person name="Pan J."/>
            <person name="Luo Z.H."/>
            <person name="Li M."/>
        </authorList>
    </citation>
    <scope>NUCLEOTIDE SEQUENCE [LARGE SCALE GENOMIC DNA]</scope>
    <source>
        <strain evidence="2">HyVt-443</strain>
    </source>
</reference>
<dbReference type="EMBL" id="DRKP01000045">
    <property type="protein sequence ID" value="HEB95471.1"/>
    <property type="molecule type" value="Genomic_DNA"/>
</dbReference>
<proteinExistence type="predicted"/>
<accession>A0A831RM67</accession>
<dbReference type="Proteomes" id="UP000886251">
    <property type="component" value="Unassembled WGS sequence"/>
</dbReference>
<organism evidence="2">
    <name type="scientific">Sedimenticola thiotaurini</name>
    <dbReference type="NCBI Taxonomy" id="1543721"/>
    <lineage>
        <taxon>Bacteria</taxon>
        <taxon>Pseudomonadati</taxon>
        <taxon>Pseudomonadota</taxon>
        <taxon>Gammaproteobacteria</taxon>
        <taxon>Chromatiales</taxon>
        <taxon>Sedimenticolaceae</taxon>
        <taxon>Sedimenticola</taxon>
    </lineage>
</organism>
<comment type="caution">
    <text evidence="2">The sequence shown here is derived from an EMBL/GenBank/DDBJ whole genome shotgun (WGS) entry which is preliminary data.</text>
</comment>
<dbReference type="InterPro" id="IPR009875">
    <property type="entry name" value="PilZ_domain"/>
</dbReference>
<name>A0A831RM67_9GAMM</name>
<protein>
    <submittedName>
        <fullName evidence="2">PilZ domain-containing protein</fullName>
    </submittedName>
</protein>
<sequence>MQDKRANPRRKLTERIEVIDANSGASLGYLVNISLGGFMLLSDTAPEVNRLFQLRMRSDSDIPGLAEMELGAECLWTQTLTESGHHWAGFQIIDLSEQAGAMVRHLLEEWSE</sequence>
<dbReference type="AlphaFoldDB" id="A0A831RM67"/>
<dbReference type="SUPFAM" id="SSF141371">
    <property type="entry name" value="PilZ domain-like"/>
    <property type="match status" value="1"/>
</dbReference>
<gene>
    <name evidence="2" type="ORF">ENI96_03430</name>
</gene>
<evidence type="ECO:0000313" key="2">
    <source>
        <dbReference type="EMBL" id="HEB95471.1"/>
    </source>
</evidence>